<evidence type="ECO:0000256" key="7">
    <source>
        <dbReference type="SAM" id="Coils"/>
    </source>
</evidence>
<dbReference type="SMART" id="SM00186">
    <property type="entry name" value="FBG"/>
    <property type="match status" value="1"/>
</dbReference>
<dbReference type="PANTHER" id="PTHR47221:SF6">
    <property type="entry name" value="FIBRINOGEN ALPHA CHAIN"/>
    <property type="match status" value="1"/>
</dbReference>
<keyword evidence="2" id="KW-0964">Secreted</keyword>
<keyword evidence="6" id="KW-0325">Glycoprotein</keyword>
<feature type="compositionally biased region" description="Polar residues" evidence="8">
    <location>
        <begin position="665"/>
        <end position="681"/>
    </location>
</feature>
<feature type="compositionally biased region" description="Polar residues" evidence="8">
    <location>
        <begin position="636"/>
        <end position="658"/>
    </location>
</feature>
<accession>A0A6P4YFI2</accession>
<dbReference type="PROSITE" id="PS51406">
    <property type="entry name" value="FIBRINOGEN_C_2"/>
    <property type="match status" value="1"/>
</dbReference>
<feature type="domain" description="Fibrinogen C-terminal" evidence="10">
    <location>
        <begin position="770"/>
        <end position="989"/>
    </location>
</feature>
<reference evidence="12" key="1">
    <citation type="submission" date="2025-08" db="UniProtKB">
        <authorList>
            <consortium name="RefSeq"/>
        </authorList>
    </citation>
    <scope>IDENTIFICATION</scope>
    <source>
        <tissue evidence="12">Gonad</tissue>
    </source>
</reference>
<dbReference type="AlphaFoldDB" id="A0A6P4YFI2"/>
<keyword evidence="5" id="KW-1015">Disulfide bond</keyword>
<dbReference type="Proteomes" id="UP000515135">
    <property type="component" value="Unplaced"/>
</dbReference>
<feature type="compositionally biased region" description="Basic and acidic residues" evidence="8">
    <location>
        <begin position="115"/>
        <end position="131"/>
    </location>
</feature>
<proteinExistence type="predicted"/>
<feature type="region of interest" description="Disordered" evidence="8">
    <location>
        <begin position="370"/>
        <end position="392"/>
    </location>
</feature>
<keyword evidence="11" id="KW-1185">Reference proteome</keyword>
<evidence type="ECO:0000313" key="12">
    <source>
        <dbReference type="RefSeq" id="XP_019620744.1"/>
    </source>
</evidence>
<dbReference type="PROSITE" id="PS00514">
    <property type="entry name" value="FIBRINOGEN_C_1"/>
    <property type="match status" value="1"/>
</dbReference>
<feature type="compositionally biased region" description="Low complexity" evidence="8">
    <location>
        <begin position="616"/>
        <end position="635"/>
    </location>
</feature>
<feature type="signal peptide" evidence="9">
    <location>
        <begin position="1"/>
        <end position="20"/>
    </location>
</feature>
<organism evidence="11 12">
    <name type="scientific">Branchiostoma belcheri</name>
    <name type="common">Amphioxus</name>
    <dbReference type="NCBI Taxonomy" id="7741"/>
    <lineage>
        <taxon>Eukaryota</taxon>
        <taxon>Metazoa</taxon>
        <taxon>Chordata</taxon>
        <taxon>Cephalochordata</taxon>
        <taxon>Leptocardii</taxon>
        <taxon>Amphioxiformes</taxon>
        <taxon>Branchiostomatidae</taxon>
        <taxon>Branchiostoma</taxon>
    </lineage>
</organism>
<feature type="region of interest" description="Disordered" evidence="8">
    <location>
        <begin position="107"/>
        <end position="131"/>
    </location>
</feature>
<evidence type="ECO:0000256" key="8">
    <source>
        <dbReference type="SAM" id="MobiDB-lite"/>
    </source>
</evidence>
<feature type="compositionally biased region" description="Polar residues" evidence="8">
    <location>
        <begin position="380"/>
        <end position="392"/>
    </location>
</feature>
<dbReference type="FunFam" id="3.90.215.10:FF:000001">
    <property type="entry name" value="Tenascin isoform 1"/>
    <property type="match status" value="1"/>
</dbReference>
<evidence type="ECO:0000256" key="9">
    <source>
        <dbReference type="SAM" id="SignalP"/>
    </source>
</evidence>
<protein>
    <submittedName>
        <fullName evidence="12">Uncharacterized protein LOC109467243</fullName>
    </submittedName>
</protein>
<evidence type="ECO:0000256" key="2">
    <source>
        <dbReference type="ARBA" id="ARBA00022525"/>
    </source>
</evidence>
<dbReference type="InterPro" id="IPR036056">
    <property type="entry name" value="Fibrinogen-like_C"/>
</dbReference>
<dbReference type="Pfam" id="PF00147">
    <property type="entry name" value="Fibrinogen_C"/>
    <property type="match status" value="1"/>
</dbReference>
<dbReference type="OrthoDB" id="10386108at2759"/>
<evidence type="ECO:0000256" key="3">
    <source>
        <dbReference type="ARBA" id="ARBA00022729"/>
    </source>
</evidence>
<gene>
    <name evidence="12" type="primary">LOC109467243</name>
</gene>
<feature type="chain" id="PRO_5028364848" evidence="9">
    <location>
        <begin position="21"/>
        <end position="990"/>
    </location>
</feature>
<feature type="coiled-coil region" evidence="7">
    <location>
        <begin position="298"/>
        <end position="332"/>
    </location>
</feature>
<dbReference type="GeneID" id="109467243"/>
<evidence type="ECO:0000256" key="6">
    <source>
        <dbReference type="ARBA" id="ARBA00023180"/>
    </source>
</evidence>
<feature type="region of interest" description="Disordered" evidence="8">
    <location>
        <begin position="434"/>
        <end position="460"/>
    </location>
</feature>
<dbReference type="RefSeq" id="XP_019620744.1">
    <property type="nucleotide sequence ID" value="XM_019765185.1"/>
</dbReference>
<feature type="coiled-coil region" evidence="7">
    <location>
        <begin position="186"/>
        <end position="269"/>
    </location>
</feature>
<dbReference type="Gene3D" id="3.90.215.10">
    <property type="entry name" value="Gamma Fibrinogen, chain A, domain 1"/>
    <property type="match status" value="1"/>
</dbReference>
<name>A0A6P4YFI2_BRABE</name>
<keyword evidence="4 7" id="KW-0175">Coiled coil</keyword>
<evidence type="ECO:0000256" key="1">
    <source>
        <dbReference type="ARBA" id="ARBA00004613"/>
    </source>
</evidence>
<dbReference type="CDD" id="cd00087">
    <property type="entry name" value="FReD"/>
    <property type="match status" value="1"/>
</dbReference>
<sequence length="990" mass="108024">MVQVSSILLLLSALLGLSAAGGEDALCSCTQGDQPILPTSGGNQVYTIVIPNNNNGGESPTCVTADIAPSTAEKIQTRIVLLENKILKETLLNKEQDATLARLERERTLQVNTTKPDKPSGKESNVKDQPVEAKFSGSIQTEFKAYLEDDRASFLSGTAPAYVMDVPKPSHHHRKDTTLSHKDATLRGIMEQLEAQEKRLSETQETDKDQEEKFAEIFRRNNNLSVEMARSKLASAKVTATLEKLQQSNKNLSQQLGAAQEENRQQRVKLQETWEVLVDYKSSFNQLVGQFQQLAKVNTHLETTVKNLSQTLQHLQQTYNHQQTKLASMEQAVQNCTRGCRGAVMHSSQQGAAVYRTSQAAALLSSSQGSSVHSQGVPLHSTSQGVPLSQPSVRPYETTGAGYPYHMLEKGIQLKQAPQLLSAEKAWEIHNQKSNANTQDTQGYGGTQHQEPSYYYSGGSYGGSDTGNTYGNSYGNTYQNSGSGSSYGNTGGSYGNTGTGGSYGNTGGSYGNTGGSYGNTGGNYGNTGGNYGNTGNTYGSTGNTYGSRGNTYGSGGTANTYGSYSAGNTLGNTGTGSTYGSGSTGSAYGSNGVGSTYVGSNTGNAYVSAGNTYQGGSSVYRSGESSGSVYRSGSSANTYRSSSDGGRNTAAFTQSETSWLYPGNDGNTQDQLSTYPRSQDPTYDPEQPEKQPTYDPDGYQADAPAPAKLLASEPAKPVVRQPLTFVKANDAATPMKDYEQEYLAQYKDAQYTEPNAAFGDSAYEPISDLLKVTNLPRDCADWFVTGHLKSDIYMVEPTDWQSFPVSCDMDTAGGGWTVLQRRTDGSVNFNRDWSDYSRGFGTISGEHWLGLDNLYYLTRQRNYKLRIDLTDWTGKRVFAEYDQFYIDGEDDRYRLHISGYRGNANDSMVYHDKQRFSTRDRDHDRSGGHCAEQCSSGWWFNNCHFSNLNGVYHQGGPYNHTFRSGIEWYHWKGKSYSLKGVEMKVRPSDF</sequence>
<evidence type="ECO:0000259" key="10">
    <source>
        <dbReference type="PROSITE" id="PS51406"/>
    </source>
</evidence>
<dbReference type="InterPro" id="IPR020837">
    <property type="entry name" value="Fibrinogen_CS"/>
</dbReference>
<dbReference type="InterPro" id="IPR037579">
    <property type="entry name" value="FIB_ANG-like"/>
</dbReference>
<keyword evidence="3 9" id="KW-0732">Signal</keyword>
<dbReference type="PANTHER" id="PTHR47221">
    <property type="entry name" value="FIBRINOGEN ALPHA CHAIN"/>
    <property type="match status" value="1"/>
</dbReference>
<dbReference type="SUPFAM" id="SSF56496">
    <property type="entry name" value="Fibrinogen C-terminal domain-like"/>
    <property type="match status" value="1"/>
</dbReference>
<dbReference type="InterPro" id="IPR014716">
    <property type="entry name" value="Fibrinogen_a/b/g_C_1"/>
</dbReference>
<evidence type="ECO:0000313" key="11">
    <source>
        <dbReference type="Proteomes" id="UP000515135"/>
    </source>
</evidence>
<dbReference type="InterPro" id="IPR002181">
    <property type="entry name" value="Fibrinogen_a/b/g_C_dom"/>
</dbReference>
<dbReference type="GO" id="GO:0005576">
    <property type="term" value="C:extracellular region"/>
    <property type="evidence" value="ECO:0007669"/>
    <property type="project" value="UniProtKB-SubCell"/>
</dbReference>
<comment type="subcellular location">
    <subcellularLocation>
        <location evidence="1">Secreted</location>
    </subcellularLocation>
</comment>
<dbReference type="KEGG" id="bbel:109467243"/>
<evidence type="ECO:0000256" key="5">
    <source>
        <dbReference type="ARBA" id="ARBA00023157"/>
    </source>
</evidence>
<feature type="region of interest" description="Disordered" evidence="8">
    <location>
        <begin position="616"/>
        <end position="703"/>
    </location>
</feature>
<evidence type="ECO:0000256" key="4">
    <source>
        <dbReference type="ARBA" id="ARBA00023054"/>
    </source>
</evidence>
<feature type="compositionally biased region" description="Polar residues" evidence="8">
    <location>
        <begin position="434"/>
        <end position="451"/>
    </location>
</feature>